<dbReference type="PROSITE" id="PS51683">
    <property type="entry name" value="SAM_OMT_II"/>
    <property type="match status" value="1"/>
</dbReference>
<reference evidence="7" key="1">
    <citation type="submission" date="2018-05" db="EMBL/GenBank/DDBJ databases">
        <title>Draft genome of Mucuna pruriens seed.</title>
        <authorList>
            <person name="Nnadi N.E."/>
            <person name="Vos R."/>
            <person name="Hasami M.H."/>
            <person name="Devisetty U.K."/>
            <person name="Aguiy J.C."/>
        </authorList>
    </citation>
    <scope>NUCLEOTIDE SEQUENCE [LARGE SCALE GENOMIC DNA]</scope>
    <source>
        <strain evidence="7">JCA_2017</strain>
    </source>
</reference>
<feature type="domain" description="O-methyltransferase dimerisation" evidence="6">
    <location>
        <begin position="37"/>
        <end position="128"/>
    </location>
</feature>
<keyword evidence="3" id="KW-0949">S-adenosyl-L-methionine</keyword>
<dbReference type="STRING" id="157652.A0A371EB77"/>
<feature type="non-terminal residue" evidence="7">
    <location>
        <position position="1"/>
    </location>
</feature>
<dbReference type="PIRSF" id="PIRSF005739">
    <property type="entry name" value="O-mtase"/>
    <property type="match status" value="1"/>
</dbReference>
<dbReference type="GO" id="GO:0008171">
    <property type="term" value="F:O-methyltransferase activity"/>
    <property type="evidence" value="ECO:0007669"/>
    <property type="project" value="InterPro"/>
</dbReference>
<dbReference type="PANTHER" id="PTHR11746">
    <property type="entry name" value="O-METHYLTRANSFERASE"/>
    <property type="match status" value="1"/>
</dbReference>
<evidence type="ECO:0000256" key="1">
    <source>
        <dbReference type="ARBA" id="ARBA00022603"/>
    </source>
</evidence>
<evidence type="ECO:0000256" key="3">
    <source>
        <dbReference type="ARBA" id="ARBA00022691"/>
    </source>
</evidence>
<keyword evidence="1" id="KW-0489">Methyltransferase</keyword>
<sequence length="383" mass="42349">MKKVHKETHLVRMGSISKEIKVPTEVDDPYLSAALLCFSRVMPAILNAAIDLNLFDIIAKAQTSSASTFSASQIASLLPNQHPHLPIRLERILPVLASYSLLNCSIRTNDDGKRERVYTLSPVGECFAFSNEGTSVAPLSTLSWIFNTFLCHVMFIRKDVKNAILEPNCNTHFENVYGMPLFQYMEGNTELNNIFFKAMTHAGPLGLAGLLKFYKGFEGISTLVDVGGGAGENLKLIVSAYPSIKGINFDLPQMIQNAPPYPGIEHIGGDMFESVPQGDAILLKFVCHNWSDEDCIKFLRNCHKALPQHGKVIIMDYIVPEVPNSSDISKHTCTIDSLMFLAHGGKERTENEFENLCKSSGFSKFHVAFSGISSTMGVAEFYK</sequence>
<dbReference type="InterPro" id="IPR001077">
    <property type="entry name" value="COMT_C"/>
</dbReference>
<evidence type="ECO:0008006" key="9">
    <source>
        <dbReference type="Google" id="ProtNLM"/>
    </source>
</evidence>
<dbReference type="GO" id="GO:0046983">
    <property type="term" value="F:protein dimerization activity"/>
    <property type="evidence" value="ECO:0007669"/>
    <property type="project" value="InterPro"/>
</dbReference>
<comment type="caution">
    <text evidence="7">The sequence shown here is derived from an EMBL/GenBank/DDBJ whole genome shotgun (WGS) entry which is preliminary data.</text>
</comment>
<dbReference type="InterPro" id="IPR036388">
    <property type="entry name" value="WH-like_DNA-bd_sf"/>
</dbReference>
<feature type="active site" description="Proton acceptor" evidence="4">
    <location>
        <position position="288"/>
    </location>
</feature>
<keyword evidence="2" id="KW-0808">Transferase</keyword>
<organism evidence="7 8">
    <name type="scientific">Mucuna pruriens</name>
    <name type="common">Velvet bean</name>
    <name type="synonym">Dolichos pruriens</name>
    <dbReference type="NCBI Taxonomy" id="157652"/>
    <lineage>
        <taxon>Eukaryota</taxon>
        <taxon>Viridiplantae</taxon>
        <taxon>Streptophyta</taxon>
        <taxon>Embryophyta</taxon>
        <taxon>Tracheophyta</taxon>
        <taxon>Spermatophyta</taxon>
        <taxon>Magnoliopsida</taxon>
        <taxon>eudicotyledons</taxon>
        <taxon>Gunneridae</taxon>
        <taxon>Pentapetalae</taxon>
        <taxon>rosids</taxon>
        <taxon>fabids</taxon>
        <taxon>Fabales</taxon>
        <taxon>Fabaceae</taxon>
        <taxon>Papilionoideae</taxon>
        <taxon>50 kb inversion clade</taxon>
        <taxon>NPAAA clade</taxon>
        <taxon>indigoferoid/millettioid clade</taxon>
        <taxon>Phaseoleae</taxon>
        <taxon>Mucuna</taxon>
    </lineage>
</organism>
<dbReference type="EMBL" id="QJKJ01014985">
    <property type="protein sequence ID" value="RDX63290.1"/>
    <property type="molecule type" value="Genomic_DNA"/>
</dbReference>
<dbReference type="Pfam" id="PF08100">
    <property type="entry name" value="Dimerisation"/>
    <property type="match status" value="1"/>
</dbReference>
<dbReference type="InterPro" id="IPR036390">
    <property type="entry name" value="WH_DNA-bd_sf"/>
</dbReference>
<dbReference type="FunFam" id="1.10.10.10:FF:000357">
    <property type="entry name" value="Caffeic acid 3-O-methyltransferase"/>
    <property type="match status" value="1"/>
</dbReference>
<dbReference type="AlphaFoldDB" id="A0A371EB77"/>
<gene>
    <name evidence="7" type="ORF">CR513_58299</name>
</gene>
<dbReference type="InterPro" id="IPR012967">
    <property type="entry name" value="COMT_dimerisation"/>
</dbReference>
<evidence type="ECO:0000256" key="4">
    <source>
        <dbReference type="PIRSR" id="PIRSR005739-1"/>
    </source>
</evidence>
<dbReference type="Pfam" id="PF00891">
    <property type="entry name" value="Methyltransf_2"/>
    <property type="match status" value="1"/>
</dbReference>
<dbReference type="GO" id="GO:0032259">
    <property type="term" value="P:methylation"/>
    <property type="evidence" value="ECO:0007669"/>
    <property type="project" value="UniProtKB-KW"/>
</dbReference>
<dbReference type="CDD" id="cd02440">
    <property type="entry name" value="AdoMet_MTases"/>
    <property type="match status" value="1"/>
</dbReference>
<dbReference type="InterPro" id="IPR029063">
    <property type="entry name" value="SAM-dependent_MTases_sf"/>
</dbReference>
<dbReference type="SUPFAM" id="SSF53335">
    <property type="entry name" value="S-adenosyl-L-methionine-dependent methyltransferases"/>
    <property type="match status" value="1"/>
</dbReference>
<evidence type="ECO:0000259" key="5">
    <source>
        <dbReference type="Pfam" id="PF00891"/>
    </source>
</evidence>
<accession>A0A371EB77</accession>
<dbReference type="Gene3D" id="1.10.10.10">
    <property type="entry name" value="Winged helix-like DNA-binding domain superfamily/Winged helix DNA-binding domain"/>
    <property type="match status" value="1"/>
</dbReference>
<dbReference type="FunFam" id="3.40.50.150:FF:000705">
    <property type="entry name" value="Uncharacterized protein"/>
    <property type="match status" value="1"/>
</dbReference>
<dbReference type="InterPro" id="IPR016461">
    <property type="entry name" value="COMT-like"/>
</dbReference>
<name>A0A371EB77_MUCPR</name>
<protein>
    <recommendedName>
        <fullName evidence="9">Isoliquiritigenin 2'-O-methyltransferase</fullName>
    </recommendedName>
</protein>
<dbReference type="OrthoDB" id="1606438at2759"/>
<evidence type="ECO:0000313" key="8">
    <source>
        <dbReference type="Proteomes" id="UP000257109"/>
    </source>
</evidence>
<proteinExistence type="predicted"/>
<evidence type="ECO:0000256" key="2">
    <source>
        <dbReference type="ARBA" id="ARBA00022679"/>
    </source>
</evidence>
<dbReference type="Proteomes" id="UP000257109">
    <property type="component" value="Unassembled WGS sequence"/>
</dbReference>
<feature type="domain" description="O-methyltransferase C-terminal" evidence="5">
    <location>
        <begin position="160"/>
        <end position="363"/>
    </location>
</feature>
<dbReference type="GO" id="GO:0008757">
    <property type="term" value="F:S-adenosylmethionine-dependent methyltransferase activity"/>
    <property type="evidence" value="ECO:0007669"/>
    <property type="project" value="UniProtKB-ARBA"/>
</dbReference>
<dbReference type="SUPFAM" id="SSF46785">
    <property type="entry name" value="Winged helix' DNA-binding domain"/>
    <property type="match status" value="1"/>
</dbReference>
<keyword evidence="8" id="KW-1185">Reference proteome</keyword>
<evidence type="ECO:0000313" key="7">
    <source>
        <dbReference type="EMBL" id="RDX63290.1"/>
    </source>
</evidence>
<evidence type="ECO:0000259" key="6">
    <source>
        <dbReference type="Pfam" id="PF08100"/>
    </source>
</evidence>
<dbReference type="Gene3D" id="3.40.50.150">
    <property type="entry name" value="Vaccinia Virus protein VP39"/>
    <property type="match status" value="1"/>
</dbReference>